<comment type="caution">
    <text evidence="1">The sequence shown here is derived from an EMBL/GenBank/DDBJ whole genome shotgun (WGS) entry which is preliminary data.</text>
</comment>
<keyword evidence="2" id="KW-1185">Reference proteome</keyword>
<evidence type="ECO:0000313" key="2">
    <source>
        <dbReference type="Proteomes" id="UP000324222"/>
    </source>
</evidence>
<dbReference type="EMBL" id="VSRR010021917">
    <property type="protein sequence ID" value="MPC64319.1"/>
    <property type="molecule type" value="Genomic_DNA"/>
</dbReference>
<dbReference type="Proteomes" id="UP000324222">
    <property type="component" value="Unassembled WGS sequence"/>
</dbReference>
<reference evidence="1 2" key="1">
    <citation type="submission" date="2019-05" db="EMBL/GenBank/DDBJ databases">
        <title>Another draft genome of Portunus trituberculatus and its Hox gene families provides insights of decapod evolution.</title>
        <authorList>
            <person name="Jeong J.-H."/>
            <person name="Song I."/>
            <person name="Kim S."/>
            <person name="Choi T."/>
            <person name="Kim D."/>
            <person name="Ryu S."/>
            <person name="Kim W."/>
        </authorList>
    </citation>
    <scope>NUCLEOTIDE SEQUENCE [LARGE SCALE GENOMIC DNA]</scope>
    <source>
        <tissue evidence="1">Muscle</tissue>
    </source>
</reference>
<gene>
    <name evidence="1" type="ORF">E2C01_058431</name>
</gene>
<name>A0A5B7H2Z5_PORTR</name>
<proteinExistence type="predicted"/>
<dbReference type="AlphaFoldDB" id="A0A5B7H2Z5"/>
<organism evidence="1 2">
    <name type="scientific">Portunus trituberculatus</name>
    <name type="common">Swimming crab</name>
    <name type="synonym">Neptunus trituberculatus</name>
    <dbReference type="NCBI Taxonomy" id="210409"/>
    <lineage>
        <taxon>Eukaryota</taxon>
        <taxon>Metazoa</taxon>
        <taxon>Ecdysozoa</taxon>
        <taxon>Arthropoda</taxon>
        <taxon>Crustacea</taxon>
        <taxon>Multicrustacea</taxon>
        <taxon>Malacostraca</taxon>
        <taxon>Eumalacostraca</taxon>
        <taxon>Eucarida</taxon>
        <taxon>Decapoda</taxon>
        <taxon>Pleocyemata</taxon>
        <taxon>Brachyura</taxon>
        <taxon>Eubrachyura</taxon>
        <taxon>Portunoidea</taxon>
        <taxon>Portunidae</taxon>
        <taxon>Portuninae</taxon>
        <taxon>Portunus</taxon>
    </lineage>
</organism>
<sequence length="85" mass="9586">MIHESRNAREECAWVSTSDISTRMKINEQQQLINNPGGEATKDVTPSFNYVRPVPPRYVIVVEDTAIMNVQVSSSLPLHLIPFCD</sequence>
<evidence type="ECO:0000313" key="1">
    <source>
        <dbReference type="EMBL" id="MPC64319.1"/>
    </source>
</evidence>
<accession>A0A5B7H2Z5</accession>
<protein>
    <submittedName>
        <fullName evidence="1">Uncharacterized protein</fullName>
    </submittedName>
</protein>